<dbReference type="InterPro" id="IPR016047">
    <property type="entry name" value="M23ase_b-sheet_dom"/>
</dbReference>
<gene>
    <name evidence="5" type="ORF">DVS28_a3108</name>
</gene>
<evidence type="ECO:0000313" key="6">
    <source>
        <dbReference type="Proteomes" id="UP000264006"/>
    </source>
</evidence>
<dbReference type="CDD" id="cd12797">
    <property type="entry name" value="M23_peptidase"/>
    <property type="match status" value="1"/>
</dbReference>
<feature type="coiled-coil region" evidence="1">
    <location>
        <begin position="41"/>
        <end position="117"/>
    </location>
</feature>
<keyword evidence="3" id="KW-0732">Signal</keyword>
<dbReference type="AlphaFoldDB" id="A0A346XZY7"/>
<dbReference type="Gene3D" id="2.70.70.10">
    <property type="entry name" value="Glucose Permease (Domain IIA)"/>
    <property type="match status" value="1"/>
</dbReference>
<evidence type="ECO:0000256" key="1">
    <source>
        <dbReference type="SAM" id="Coils"/>
    </source>
</evidence>
<feature type="domain" description="M23ase beta-sheet core" evidence="4">
    <location>
        <begin position="321"/>
        <end position="417"/>
    </location>
</feature>
<feature type="coiled-coil region" evidence="1">
    <location>
        <begin position="213"/>
        <end position="259"/>
    </location>
</feature>
<dbReference type="EMBL" id="CP031165">
    <property type="protein sequence ID" value="AXV07784.1"/>
    <property type="molecule type" value="Genomic_DNA"/>
</dbReference>
<organism evidence="5 6">
    <name type="scientific">Euzebya pacifica</name>
    <dbReference type="NCBI Taxonomy" id="1608957"/>
    <lineage>
        <taxon>Bacteria</taxon>
        <taxon>Bacillati</taxon>
        <taxon>Actinomycetota</taxon>
        <taxon>Nitriliruptoria</taxon>
        <taxon>Euzebyales</taxon>
    </lineage>
</organism>
<feature type="region of interest" description="Disordered" evidence="2">
    <location>
        <begin position="269"/>
        <end position="317"/>
    </location>
</feature>
<dbReference type="Gene3D" id="6.10.250.3150">
    <property type="match status" value="1"/>
</dbReference>
<dbReference type="RefSeq" id="WP_114592227.1">
    <property type="nucleotide sequence ID" value="NZ_CP031165.1"/>
</dbReference>
<dbReference type="GO" id="GO:0004222">
    <property type="term" value="F:metalloendopeptidase activity"/>
    <property type="evidence" value="ECO:0007669"/>
    <property type="project" value="TreeGrafter"/>
</dbReference>
<keyword evidence="6" id="KW-1185">Reference proteome</keyword>
<sequence>MILSSSIHSPLSRAVLLLLVLAMAIATSGPASATGSEESRISQTREELERVRGELNAARGEADDDMIALEDADAQLEAVFTAVETAQQAVGRQEDAVAEAERELAVAQGELVEQQQRMALRINRLYRQARPDPLITVLDASTVSDAVEQSAYITAIGRQDRALVEGLENAQSRVEGRQRALDEETVALDRVLVEQQALLVEVEEIRNDRELIAAASQDLVARLQSREEHLEEEAIELLREQAQAEARAVAEAAAKEAAEQLAAEVIADDEAEGEDDEAEIEEATAPPPAPAPVAAPSGGGGLQWPAGGTVTSGFGPRWGRNHNGIDIAAGSGAPIVAARGGTVTKAENWSGSGFGNVVIIAHGNGLTTLYAHMSSIAVSAGQSVGGGTYLGGMGCTGSCTGTHLHFEVWAGGTPVDPMGYL</sequence>
<protein>
    <submittedName>
        <fullName evidence="5">Putative peptidase</fullName>
    </submittedName>
</protein>
<keyword evidence="1" id="KW-0175">Coiled coil</keyword>
<evidence type="ECO:0000256" key="2">
    <source>
        <dbReference type="SAM" id="MobiDB-lite"/>
    </source>
</evidence>
<name>A0A346XZY7_9ACTN</name>
<dbReference type="OrthoDB" id="1099523at2"/>
<dbReference type="KEGG" id="euz:DVS28_a3108"/>
<dbReference type="SUPFAM" id="SSF51261">
    <property type="entry name" value="Duplicated hybrid motif"/>
    <property type="match status" value="1"/>
</dbReference>
<dbReference type="Proteomes" id="UP000264006">
    <property type="component" value="Chromosome"/>
</dbReference>
<feature type="signal peptide" evidence="3">
    <location>
        <begin position="1"/>
        <end position="33"/>
    </location>
</feature>
<evidence type="ECO:0000256" key="3">
    <source>
        <dbReference type="SAM" id="SignalP"/>
    </source>
</evidence>
<evidence type="ECO:0000259" key="4">
    <source>
        <dbReference type="Pfam" id="PF01551"/>
    </source>
</evidence>
<proteinExistence type="predicted"/>
<evidence type="ECO:0000313" key="5">
    <source>
        <dbReference type="EMBL" id="AXV07784.1"/>
    </source>
</evidence>
<dbReference type="InterPro" id="IPR011055">
    <property type="entry name" value="Dup_hybrid_motif"/>
</dbReference>
<reference evidence="5 6" key="1">
    <citation type="submission" date="2018-09" db="EMBL/GenBank/DDBJ databases">
        <title>Complete genome sequence of Euzebya sp. DY32-46 isolated from seawater of Pacific Ocean.</title>
        <authorList>
            <person name="Xu L."/>
            <person name="Wu Y.-H."/>
            <person name="Xu X.-W."/>
        </authorList>
    </citation>
    <scope>NUCLEOTIDE SEQUENCE [LARGE SCALE GENOMIC DNA]</scope>
    <source>
        <strain evidence="5 6">DY32-46</strain>
    </source>
</reference>
<feature type="compositionally biased region" description="Acidic residues" evidence="2">
    <location>
        <begin position="269"/>
        <end position="282"/>
    </location>
</feature>
<dbReference type="InterPro" id="IPR050570">
    <property type="entry name" value="Cell_wall_metabolism_enzyme"/>
</dbReference>
<dbReference type="PANTHER" id="PTHR21666">
    <property type="entry name" value="PEPTIDASE-RELATED"/>
    <property type="match status" value="1"/>
</dbReference>
<dbReference type="Pfam" id="PF01551">
    <property type="entry name" value="Peptidase_M23"/>
    <property type="match status" value="1"/>
</dbReference>
<dbReference type="PANTHER" id="PTHR21666:SF270">
    <property type="entry name" value="MUREIN HYDROLASE ACTIVATOR ENVC"/>
    <property type="match status" value="1"/>
</dbReference>
<feature type="chain" id="PRO_5017005926" evidence="3">
    <location>
        <begin position="34"/>
        <end position="421"/>
    </location>
</feature>
<accession>A0A346XZY7</accession>